<comment type="caution">
    <text evidence="2">The sequence shown here is derived from an EMBL/GenBank/DDBJ whole genome shotgun (WGS) entry which is preliminary data.</text>
</comment>
<proteinExistence type="predicted"/>
<keyword evidence="1" id="KW-0812">Transmembrane</keyword>
<dbReference type="InterPro" id="IPR040304">
    <property type="entry name" value="ATG8-IP-1/2"/>
</dbReference>
<dbReference type="AlphaFoldDB" id="A0A5A7RJX9"/>
<name>A0A5A7RJX9_STRAF</name>
<reference evidence="3" key="1">
    <citation type="journal article" date="2019" name="Curr. Biol.">
        <title>Genome Sequence of Striga asiatica Provides Insight into the Evolution of Plant Parasitism.</title>
        <authorList>
            <person name="Yoshida S."/>
            <person name="Kim S."/>
            <person name="Wafula E.K."/>
            <person name="Tanskanen J."/>
            <person name="Kim Y.M."/>
            <person name="Honaas L."/>
            <person name="Yang Z."/>
            <person name="Spallek T."/>
            <person name="Conn C.E."/>
            <person name="Ichihashi Y."/>
            <person name="Cheong K."/>
            <person name="Cui S."/>
            <person name="Der J.P."/>
            <person name="Gundlach H."/>
            <person name="Jiao Y."/>
            <person name="Hori C."/>
            <person name="Ishida J.K."/>
            <person name="Kasahara H."/>
            <person name="Kiba T."/>
            <person name="Kim M.S."/>
            <person name="Koo N."/>
            <person name="Laohavisit A."/>
            <person name="Lee Y.H."/>
            <person name="Lumba S."/>
            <person name="McCourt P."/>
            <person name="Mortimer J.C."/>
            <person name="Mutuku J.M."/>
            <person name="Nomura T."/>
            <person name="Sasaki-Sekimoto Y."/>
            <person name="Seto Y."/>
            <person name="Wang Y."/>
            <person name="Wakatake T."/>
            <person name="Sakakibara H."/>
            <person name="Demura T."/>
            <person name="Yamaguchi S."/>
            <person name="Yoneyama K."/>
            <person name="Manabe R.I."/>
            <person name="Nelson D.C."/>
            <person name="Schulman A.H."/>
            <person name="Timko M.P."/>
            <person name="dePamphilis C.W."/>
            <person name="Choi D."/>
            <person name="Shirasu K."/>
        </authorList>
    </citation>
    <scope>NUCLEOTIDE SEQUENCE [LARGE SCALE GENOMIC DNA]</scope>
    <source>
        <strain evidence="3">cv. UVA1</strain>
    </source>
</reference>
<dbReference type="PANTHER" id="PTHR34797:SF1">
    <property type="entry name" value="ATG8-INTERACTING PROTEIN 2"/>
    <property type="match status" value="1"/>
</dbReference>
<dbReference type="Proteomes" id="UP000325081">
    <property type="component" value="Unassembled WGS sequence"/>
</dbReference>
<evidence type="ECO:0000313" key="3">
    <source>
        <dbReference type="Proteomes" id="UP000325081"/>
    </source>
</evidence>
<protein>
    <submittedName>
        <fullName evidence="2">Chaperone protein DnaK</fullName>
    </submittedName>
</protein>
<dbReference type="EMBL" id="BKCP01013292">
    <property type="protein sequence ID" value="GER57438.1"/>
    <property type="molecule type" value="Genomic_DNA"/>
</dbReference>
<evidence type="ECO:0000313" key="2">
    <source>
        <dbReference type="EMBL" id="GER57438.1"/>
    </source>
</evidence>
<keyword evidence="3" id="KW-1185">Reference proteome</keyword>
<organism evidence="2 3">
    <name type="scientific">Striga asiatica</name>
    <name type="common">Asiatic witchweed</name>
    <name type="synonym">Buchnera asiatica</name>
    <dbReference type="NCBI Taxonomy" id="4170"/>
    <lineage>
        <taxon>Eukaryota</taxon>
        <taxon>Viridiplantae</taxon>
        <taxon>Streptophyta</taxon>
        <taxon>Embryophyta</taxon>
        <taxon>Tracheophyta</taxon>
        <taxon>Spermatophyta</taxon>
        <taxon>Magnoliopsida</taxon>
        <taxon>eudicotyledons</taxon>
        <taxon>Gunneridae</taxon>
        <taxon>Pentapetalae</taxon>
        <taxon>asterids</taxon>
        <taxon>lamiids</taxon>
        <taxon>Lamiales</taxon>
        <taxon>Orobanchaceae</taxon>
        <taxon>Buchnereae</taxon>
        <taxon>Striga</taxon>
    </lineage>
</organism>
<accession>A0A5A7RJX9</accession>
<feature type="transmembrane region" description="Helical" evidence="1">
    <location>
        <begin position="162"/>
        <end position="181"/>
    </location>
</feature>
<dbReference type="OrthoDB" id="604034at2759"/>
<sequence length="193" mass="21618">MSNNDVEADIVPKGKDWEVVALTESMYAAAPSPLEQENLQKSPANLIGALNPETDRAMLMSAHFGFSPSMLENQPAEPKIEEVEENLNLEGPLSDGVKTYDVEKDEDNEHFESSDPTVDDPFLSNVDEDEFSKLPNATCEAWWRKYTSFLCGQSNSKSVNPYWSVAITAAVVGLVIVGHRWQRENRPQVFRIK</sequence>
<keyword evidence="1" id="KW-0472">Membrane</keyword>
<gene>
    <name evidence="2" type="ORF">STAS_35247</name>
</gene>
<dbReference type="PANTHER" id="PTHR34797">
    <property type="entry name" value="ATG8-INTERACTING PROTEIN 2"/>
    <property type="match status" value="1"/>
</dbReference>
<keyword evidence="1" id="KW-1133">Transmembrane helix</keyword>
<evidence type="ECO:0000256" key="1">
    <source>
        <dbReference type="SAM" id="Phobius"/>
    </source>
</evidence>